<keyword evidence="2" id="KW-0479">Metal-binding</keyword>
<comment type="caution">
    <text evidence="2">Lacks conserved residue(s) required for the propagation of feature annotation.</text>
</comment>
<sequence length="228" mass="26057">MPSSLPTHIGYIVDGNRRWAKQRGLSASEGHAAGYEVVKTIIIDTIKRGVPYVSAYIFSTENWQRSPIEVNFLMKLIVRVLTDDLHIFIENNIRLRIAGSKKRLTKGVLRAIEEAEQQTKHLTGGQAIICLNYGGHQELADAFEAMRDHVGDQVITPDVIEKFLYTPDVPACDLIVRTSGEQRLSGYMLWRSTYSELLFLKKHWPDMTTKDVSSILKEYERRERRHGS</sequence>
<keyword evidence="1 2" id="KW-0808">Transferase</keyword>
<dbReference type="Pfam" id="PF01255">
    <property type="entry name" value="Prenyltransf"/>
    <property type="match status" value="1"/>
</dbReference>
<dbReference type="STRING" id="1332188.L336_0749"/>
<dbReference type="PANTHER" id="PTHR10291">
    <property type="entry name" value="DEHYDRODOLICHYL DIPHOSPHATE SYNTHASE FAMILY MEMBER"/>
    <property type="match status" value="1"/>
</dbReference>
<dbReference type="OrthoDB" id="4191603at2"/>
<name>R4PYY1_9BACT</name>
<dbReference type="RefSeq" id="WP_015641901.1">
    <property type="nucleotide sequence ID" value="NC_021219.1"/>
</dbReference>
<accession>R4PYY1</accession>
<dbReference type="HOGENOM" id="CLU_038505_1_1_0"/>
<evidence type="ECO:0000313" key="3">
    <source>
        <dbReference type="EMBL" id="AGL62451.1"/>
    </source>
</evidence>
<dbReference type="CDD" id="cd00475">
    <property type="entry name" value="Cis_IPPS"/>
    <property type="match status" value="1"/>
</dbReference>
<dbReference type="Gene3D" id="3.40.1180.10">
    <property type="entry name" value="Decaprenyl diphosphate synthase-like"/>
    <property type="match status" value="1"/>
</dbReference>
<protein>
    <recommendedName>
        <fullName evidence="2">Isoprenyl transferase</fullName>
        <ecNumber evidence="2">2.5.1.-</ecNumber>
    </recommendedName>
</protein>
<dbReference type="KEGG" id="saal:L336_0749"/>
<dbReference type="GO" id="GO:0045547">
    <property type="term" value="F:ditrans,polycis-polyprenyl diphosphate synthase [(2E,6E)-farnesyl diphosphate specific] activity"/>
    <property type="evidence" value="ECO:0007669"/>
    <property type="project" value="TreeGrafter"/>
</dbReference>
<feature type="binding site" evidence="2">
    <location>
        <begin position="183"/>
        <end position="185"/>
    </location>
    <ligand>
        <name>substrate</name>
    </ligand>
</feature>
<gene>
    <name evidence="3" type="primary">uppS</name>
    <name evidence="3" type="ORF">L336_0749</name>
</gene>
<feature type="active site" description="Proton acceptor" evidence="2">
    <location>
        <position position="62"/>
    </location>
</feature>
<dbReference type="GO" id="GO:0000287">
    <property type="term" value="F:magnesium ion binding"/>
    <property type="evidence" value="ECO:0007669"/>
    <property type="project" value="UniProtKB-UniRule"/>
</dbReference>
<evidence type="ECO:0000256" key="1">
    <source>
        <dbReference type="ARBA" id="ARBA00022679"/>
    </source>
</evidence>
<keyword evidence="2" id="KW-0460">Magnesium</keyword>
<feature type="binding site" evidence="2">
    <location>
        <position position="65"/>
    </location>
    <ligand>
        <name>substrate</name>
    </ligand>
</feature>
<feature type="binding site" evidence="2">
    <location>
        <begin position="15"/>
        <end position="18"/>
    </location>
    <ligand>
        <name>substrate</name>
    </ligand>
</feature>
<evidence type="ECO:0000313" key="4">
    <source>
        <dbReference type="Proteomes" id="UP000013893"/>
    </source>
</evidence>
<dbReference type="NCBIfam" id="TIGR00055">
    <property type="entry name" value="uppS"/>
    <property type="match status" value="1"/>
</dbReference>
<dbReference type="PANTHER" id="PTHR10291:SF0">
    <property type="entry name" value="DEHYDRODOLICHYL DIPHOSPHATE SYNTHASE 2"/>
    <property type="match status" value="1"/>
</dbReference>
<dbReference type="InterPro" id="IPR001441">
    <property type="entry name" value="UPP_synth-like"/>
</dbReference>
<feature type="binding site" evidence="2">
    <location>
        <position position="63"/>
    </location>
    <ligand>
        <name>substrate</name>
    </ligand>
</feature>
<organism evidence="3 4">
    <name type="scientific">Candidatus Saccharimonas aalborgensis</name>
    <dbReference type="NCBI Taxonomy" id="1332188"/>
    <lineage>
        <taxon>Bacteria</taxon>
        <taxon>Candidatus Saccharimonadota</taxon>
        <taxon>Candidatus Saccharimonadia</taxon>
        <taxon>Candidatus Saccharimonadales</taxon>
        <taxon>Candidatus Saccharimonadaceae</taxon>
        <taxon>Candidatus Saccharimonas</taxon>
    </lineage>
</organism>
<dbReference type="EC" id="2.5.1.-" evidence="2"/>
<comment type="similarity">
    <text evidence="2">Belongs to the UPP synthase family.</text>
</comment>
<dbReference type="EMBL" id="CP005957">
    <property type="protein sequence ID" value="AGL62451.1"/>
    <property type="molecule type" value="Genomic_DNA"/>
</dbReference>
<dbReference type="PROSITE" id="PS01066">
    <property type="entry name" value="UPP_SYNTHASE"/>
    <property type="match status" value="1"/>
</dbReference>
<comment type="function">
    <text evidence="2">Catalyzes the condensation of isopentenyl diphosphate (IPP) with allylic pyrophosphates generating different type of terpenoids.</text>
</comment>
<dbReference type="InterPro" id="IPR018520">
    <property type="entry name" value="UPP_synth-like_CS"/>
</dbReference>
<feature type="binding site" evidence="2">
    <location>
        <begin position="59"/>
        <end position="61"/>
    </location>
    <ligand>
        <name>substrate</name>
    </ligand>
</feature>
<feature type="binding site" evidence="2">
    <location>
        <position position="19"/>
    </location>
    <ligand>
        <name>substrate</name>
    </ligand>
</feature>
<feature type="active site" evidence="2">
    <location>
        <position position="14"/>
    </location>
</feature>
<comment type="subunit">
    <text evidence="2">Homodimer.</text>
</comment>
<evidence type="ECO:0000256" key="2">
    <source>
        <dbReference type="HAMAP-Rule" id="MF_01139"/>
    </source>
</evidence>
<reference evidence="3 4" key="1">
    <citation type="journal article" date="2013" name="Nat. Biotechnol.">
        <title>Genome sequences of rare, uncultured bacteria obtained by differential coverage binning of multiple metagenomes.</title>
        <authorList>
            <person name="Albertsen M."/>
            <person name="Hugenholtz P."/>
            <person name="Skarshewski A."/>
            <person name="Nielsen K.L."/>
            <person name="Tyson G.W."/>
            <person name="Nielsen P.H."/>
        </authorList>
    </citation>
    <scope>NUCLEOTIDE SEQUENCE [LARGE SCALE GENOMIC DNA]</scope>
    <source>
        <strain evidence="3">TM71</strain>
    </source>
</reference>
<feature type="binding site" evidence="2">
    <location>
        <position position="177"/>
    </location>
    <ligand>
        <name>substrate</name>
    </ligand>
</feature>
<dbReference type="HAMAP" id="MF_01139">
    <property type="entry name" value="ISPT"/>
    <property type="match status" value="1"/>
</dbReference>
<dbReference type="SUPFAM" id="SSF64005">
    <property type="entry name" value="Undecaprenyl diphosphate synthase"/>
    <property type="match status" value="1"/>
</dbReference>
<dbReference type="InterPro" id="IPR036424">
    <property type="entry name" value="UPP_synth-like_sf"/>
</dbReference>
<dbReference type="Proteomes" id="UP000013893">
    <property type="component" value="Chromosome"/>
</dbReference>
<dbReference type="AlphaFoldDB" id="R4PYY1"/>
<dbReference type="GO" id="GO:0016094">
    <property type="term" value="P:polyprenol biosynthetic process"/>
    <property type="evidence" value="ECO:0007669"/>
    <property type="project" value="TreeGrafter"/>
</dbReference>
<feature type="binding site" evidence="2">
    <location>
        <position position="14"/>
    </location>
    <ligand>
        <name>Mg(2+)</name>
        <dbReference type="ChEBI" id="CHEBI:18420"/>
    </ligand>
</feature>
<keyword evidence="4" id="KW-1185">Reference proteome</keyword>
<feature type="binding site" evidence="2">
    <location>
        <position position="196"/>
    </location>
    <ligand>
        <name>Mg(2+)</name>
        <dbReference type="ChEBI" id="CHEBI:18420"/>
    </ligand>
</feature>
<proteinExistence type="inferred from homology"/>
<comment type="cofactor">
    <cofactor evidence="2">
        <name>Mg(2+)</name>
        <dbReference type="ChEBI" id="CHEBI:18420"/>
    </cofactor>
    <text evidence="2">Binds 2 magnesium ions per subunit.</text>
</comment>
<feature type="binding site" evidence="2">
    <location>
        <position position="31"/>
    </location>
    <ligand>
        <name>substrate</name>
    </ligand>
</feature>